<proteinExistence type="predicted"/>
<dbReference type="GO" id="GO:0005524">
    <property type="term" value="F:ATP binding"/>
    <property type="evidence" value="ECO:0007669"/>
    <property type="project" value="UniProtKB-UniRule"/>
</dbReference>
<evidence type="ECO:0000256" key="6">
    <source>
        <dbReference type="PROSITE-ProRule" id="PRU10141"/>
    </source>
</evidence>
<evidence type="ECO:0000256" key="7">
    <source>
        <dbReference type="SAM" id="MobiDB-lite"/>
    </source>
</evidence>
<keyword evidence="1" id="KW-0723">Serine/threonine-protein kinase</keyword>
<sequence>MHSLLLQHDIASPERSLPSSPLLSPAVVTHTNALHSSHGSNSSKDMADLTRLLQKVGSSRSKHAYPAAVKPTSPPTSSTASSSTSSSTSSSSFSQPSTAPSSVPHPRHSPVIPTPMPQQAHYQRPQLLHRSACSNLPAQFVFKKPEYDEEYQRTHFHHLATDSKDSFLGWSDLRRFFVSDNSPTTINAPSSSNDSGCHGRVLEADVIGNQFRHDIEGRYGRWGRYIGKGAGGCVRLIHRSADSKPVAVKQFRKQLPHESDKDYIKKVTAEFCIGSTLQHPNVIQTLDIIQDGPNFYEIMEYAPNDMFNIVMSGMMSREEIGCCWRQMLQGLEYLHSMGIAHRDLKLDNLVLDHQGILKIIDFGCSCVFKYPFEKTTVRSKGIYGSEPYIAPEQYTQTTYDPVKSDVWSCGIILFCMIIQRFPWQVPRMSNPAFRAFATNPTQQQFRILRMLPRETRSIMASLLELDPSRRPSVKAILNNDAWVKNIDVCTIDTPGAHHVHHVQEASSCTNERGNLVIMTSEPPGYVAEKERRKQRMRASVSPPPPSPSTSRKSSPGCSTQLLKVA</sequence>
<organism evidence="9 10">
    <name type="scientific">Lichtheimia ornata</name>
    <dbReference type="NCBI Taxonomy" id="688661"/>
    <lineage>
        <taxon>Eukaryota</taxon>
        <taxon>Fungi</taxon>
        <taxon>Fungi incertae sedis</taxon>
        <taxon>Mucoromycota</taxon>
        <taxon>Mucoromycotina</taxon>
        <taxon>Mucoromycetes</taxon>
        <taxon>Mucorales</taxon>
        <taxon>Lichtheimiaceae</taxon>
        <taxon>Lichtheimia</taxon>
    </lineage>
</organism>
<dbReference type="GO" id="GO:0005634">
    <property type="term" value="C:nucleus"/>
    <property type="evidence" value="ECO:0007669"/>
    <property type="project" value="TreeGrafter"/>
</dbReference>
<feature type="domain" description="Protein kinase" evidence="8">
    <location>
        <begin position="220"/>
        <end position="483"/>
    </location>
</feature>
<feature type="region of interest" description="Disordered" evidence="7">
    <location>
        <begin position="57"/>
        <end position="123"/>
    </location>
</feature>
<keyword evidence="10" id="KW-1185">Reference proteome</keyword>
<dbReference type="PANTHER" id="PTHR24345:SF0">
    <property type="entry name" value="CELL CYCLE SERINE_THREONINE-PROTEIN KINASE CDC5_MSD2"/>
    <property type="match status" value="1"/>
</dbReference>
<evidence type="ECO:0000256" key="4">
    <source>
        <dbReference type="ARBA" id="ARBA00022777"/>
    </source>
</evidence>
<feature type="compositionally biased region" description="Low complexity" evidence="7">
    <location>
        <begin position="548"/>
        <end position="558"/>
    </location>
</feature>
<evidence type="ECO:0000313" key="9">
    <source>
        <dbReference type="EMBL" id="KAJ8659559.1"/>
    </source>
</evidence>
<keyword evidence="5 6" id="KW-0067">ATP-binding</keyword>
<evidence type="ECO:0000313" key="10">
    <source>
        <dbReference type="Proteomes" id="UP001234581"/>
    </source>
</evidence>
<dbReference type="SMART" id="SM00220">
    <property type="entry name" value="S_TKc"/>
    <property type="match status" value="1"/>
</dbReference>
<feature type="region of interest" description="Disordered" evidence="7">
    <location>
        <begin position="522"/>
        <end position="565"/>
    </location>
</feature>
<evidence type="ECO:0000259" key="8">
    <source>
        <dbReference type="PROSITE" id="PS50011"/>
    </source>
</evidence>
<dbReference type="GO" id="GO:0004674">
    <property type="term" value="F:protein serine/threonine kinase activity"/>
    <property type="evidence" value="ECO:0007669"/>
    <property type="project" value="UniProtKB-KW"/>
</dbReference>
<accession>A0AAD7V576</accession>
<dbReference type="GeneID" id="83211949"/>
<evidence type="ECO:0000256" key="1">
    <source>
        <dbReference type="ARBA" id="ARBA00022527"/>
    </source>
</evidence>
<dbReference type="Proteomes" id="UP001234581">
    <property type="component" value="Unassembled WGS sequence"/>
</dbReference>
<dbReference type="InterPro" id="IPR011009">
    <property type="entry name" value="Kinase-like_dom_sf"/>
</dbReference>
<feature type="binding site" evidence="6">
    <location>
        <position position="249"/>
    </location>
    <ligand>
        <name>ATP</name>
        <dbReference type="ChEBI" id="CHEBI:30616"/>
    </ligand>
</feature>
<name>A0AAD7V576_9FUNG</name>
<dbReference type="CDD" id="cd13994">
    <property type="entry name" value="STKc_HAL4_like"/>
    <property type="match status" value="1"/>
</dbReference>
<dbReference type="PROSITE" id="PS50011">
    <property type="entry name" value="PROTEIN_KINASE_DOM"/>
    <property type="match status" value="1"/>
</dbReference>
<dbReference type="PROSITE" id="PS00107">
    <property type="entry name" value="PROTEIN_KINASE_ATP"/>
    <property type="match status" value="1"/>
</dbReference>
<keyword evidence="4" id="KW-0418">Kinase</keyword>
<feature type="region of interest" description="Disordered" evidence="7">
    <location>
        <begin position="1"/>
        <end position="23"/>
    </location>
</feature>
<evidence type="ECO:0000256" key="3">
    <source>
        <dbReference type="ARBA" id="ARBA00022741"/>
    </source>
</evidence>
<keyword evidence="2" id="KW-0808">Transferase</keyword>
<dbReference type="RefSeq" id="XP_058344472.1">
    <property type="nucleotide sequence ID" value="XM_058484595.1"/>
</dbReference>
<evidence type="ECO:0000256" key="2">
    <source>
        <dbReference type="ARBA" id="ARBA00022679"/>
    </source>
</evidence>
<dbReference type="InterPro" id="IPR017441">
    <property type="entry name" value="Protein_kinase_ATP_BS"/>
</dbReference>
<dbReference type="Gene3D" id="1.10.510.10">
    <property type="entry name" value="Transferase(Phosphotransferase) domain 1"/>
    <property type="match status" value="1"/>
</dbReference>
<dbReference type="EMBL" id="JARTCD010000017">
    <property type="protein sequence ID" value="KAJ8659559.1"/>
    <property type="molecule type" value="Genomic_DNA"/>
</dbReference>
<dbReference type="PANTHER" id="PTHR24345">
    <property type="entry name" value="SERINE/THREONINE-PROTEIN KINASE PLK"/>
    <property type="match status" value="1"/>
</dbReference>
<dbReference type="PROSITE" id="PS00108">
    <property type="entry name" value="PROTEIN_KINASE_ST"/>
    <property type="match status" value="1"/>
</dbReference>
<gene>
    <name evidence="9" type="ORF">O0I10_004536</name>
</gene>
<dbReference type="InterPro" id="IPR008271">
    <property type="entry name" value="Ser/Thr_kinase_AS"/>
</dbReference>
<dbReference type="AlphaFoldDB" id="A0AAD7V576"/>
<dbReference type="SUPFAM" id="SSF56112">
    <property type="entry name" value="Protein kinase-like (PK-like)"/>
    <property type="match status" value="1"/>
</dbReference>
<comment type="caution">
    <text evidence="9">The sequence shown here is derived from an EMBL/GenBank/DDBJ whole genome shotgun (WGS) entry which is preliminary data.</text>
</comment>
<evidence type="ECO:0000256" key="5">
    <source>
        <dbReference type="ARBA" id="ARBA00022840"/>
    </source>
</evidence>
<protein>
    <recommendedName>
        <fullName evidence="8">Protein kinase domain-containing protein</fullName>
    </recommendedName>
</protein>
<dbReference type="InterPro" id="IPR000719">
    <property type="entry name" value="Prot_kinase_dom"/>
</dbReference>
<feature type="compositionally biased region" description="Low complexity" evidence="7">
    <location>
        <begin position="75"/>
        <end position="104"/>
    </location>
</feature>
<reference evidence="9 10" key="1">
    <citation type="submission" date="2023-03" db="EMBL/GenBank/DDBJ databases">
        <title>Genome sequence of Lichtheimia ornata CBS 291.66.</title>
        <authorList>
            <person name="Mohabir J.T."/>
            <person name="Shea T.P."/>
            <person name="Kurbessoian T."/>
            <person name="Berby B."/>
            <person name="Fontaine J."/>
            <person name="Livny J."/>
            <person name="Gnirke A."/>
            <person name="Stajich J.E."/>
            <person name="Cuomo C.A."/>
        </authorList>
    </citation>
    <scope>NUCLEOTIDE SEQUENCE [LARGE SCALE GENOMIC DNA]</scope>
    <source>
        <strain evidence="9">CBS 291.66</strain>
    </source>
</reference>
<keyword evidence="3 6" id="KW-0547">Nucleotide-binding</keyword>
<dbReference type="Pfam" id="PF00069">
    <property type="entry name" value="Pkinase"/>
    <property type="match status" value="1"/>
</dbReference>